<organism evidence="2 3">
    <name type="scientific">Nocardioides eburneus</name>
    <dbReference type="NCBI Taxonomy" id="3231482"/>
    <lineage>
        <taxon>Bacteria</taxon>
        <taxon>Bacillati</taxon>
        <taxon>Actinomycetota</taxon>
        <taxon>Actinomycetes</taxon>
        <taxon>Propionibacteriales</taxon>
        <taxon>Nocardioidaceae</taxon>
        <taxon>Nocardioides</taxon>
    </lineage>
</organism>
<comment type="caution">
    <text evidence="2">The sequence shown here is derived from an EMBL/GenBank/DDBJ whole genome shotgun (WGS) entry which is preliminary data.</text>
</comment>
<evidence type="ECO:0000313" key="3">
    <source>
        <dbReference type="Proteomes" id="UP001556631"/>
    </source>
</evidence>
<sequence length="140" mass="15504">MSASDDYCELCDLPKSQCVHGRPPAPEPVKAPPKPKPRKTATASRTTTTTRTAPVSRRWTPPDALKPLIVTVLEDAGGELEADQVFRELETRLEDRLLPGDRETTPEGELRWRYAARRARQALISEGLMTKGTPGVWTLA</sequence>
<gene>
    <name evidence="2" type="ORF">AB3X52_05905</name>
</gene>
<feature type="compositionally biased region" description="Low complexity" evidence="1">
    <location>
        <begin position="40"/>
        <end position="58"/>
    </location>
</feature>
<protein>
    <recommendedName>
        <fullName evidence="4">Restriction system protein Mrr-like N-terminal domain-containing protein</fullName>
    </recommendedName>
</protein>
<feature type="compositionally biased region" description="Pro residues" evidence="1">
    <location>
        <begin position="23"/>
        <end position="32"/>
    </location>
</feature>
<name>A0ABV3SW35_9ACTN</name>
<dbReference type="EMBL" id="JBFPJR010000007">
    <property type="protein sequence ID" value="MEX0427148.1"/>
    <property type="molecule type" value="Genomic_DNA"/>
</dbReference>
<proteinExistence type="predicted"/>
<evidence type="ECO:0000313" key="2">
    <source>
        <dbReference type="EMBL" id="MEX0427148.1"/>
    </source>
</evidence>
<evidence type="ECO:0008006" key="4">
    <source>
        <dbReference type="Google" id="ProtNLM"/>
    </source>
</evidence>
<feature type="region of interest" description="Disordered" evidence="1">
    <location>
        <begin position="13"/>
        <end position="61"/>
    </location>
</feature>
<dbReference type="RefSeq" id="WP_367992245.1">
    <property type="nucleotide sequence ID" value="NZ_JBFPJR010000007.1"/>
</dbReference>
<keyword evidence="3" id="KW-1185">Reference proteome</keyword>
<accession>A0ABV3SW35</accession>
<dbReference type="Proteomes" id="UP001556631">
    <property type="component" value="Unassembled WGS sequence"/>
</dbReference>
<evidence type="ECO:0000256" key="1">
    <source>
        <dbReference type="SAM" id="MobiDB-lite"/>
    </source>
</evidence>
<reference evidence="2 3" key="1">
    <citation type="submission" date="2024-07" db="EMBL/GenBank/DDBJ databases">
        <authorList>
            <person name="Lee S."/>
            <person name="Kang M."/>
        </authorList>
    </citation>
    <scope>NUCLEOTIDE SEQUENCE [LARGE SCALE GENOMIC DNA]</scope>
    <source>
        <strain evidence="2 3">DS6</strain>
    </source>
</reference>